<reference evidence="2" key="1">
    <citation type="submission" date="2021-02" db="EMBL/GenBank/DDBJ databases">
        <title>Natrosporangium hydrolyticum gen. nov., sp. nov, a haloalkaliphilic actinobacterium from a soda solonchak soil.</title>
        <authorList>
            <person name="Sorokin D.Y."/>
            <person name="Khijniak T.V."/>
            <person name="Zakharycheva A.P."/>
            <person name="Boueva O.V."/>
            <person name="Ariskina E.V."/>
            <person name="Hahnke R.L."/>
            <person name="Bunk B."/>
            <person name="Sproer C."/>
            <person name="Schumann P."/>
            <person name="Evtushenko L.I."/>
            <person name="Kublanov I.V."/>
        </authorList>
    </citation>
    <scope>NUCLEOTIDE SEQUENCE</scope>
    <source>
        <strain evidence="2">DSM 106523</strain>
    </source>
</reference>
<feature type="domain" description="Polymerase nucleotidyl transferase" evidence="1">
    <location>
        <begin position="49"/>
        <end position="77"/>
    </location>
</feature>
<dbReference type="EMBL" id="CP070499">
    <property type="protein sequence ID" value="QSB14691.1"/>
    <property type="molecule type" value="Genomic_DNA"/>
</dbReference>
<dbReference type="Proteomes" id="UP000662857">
    <property type="component" value="Chromosome"/>
</dbReference>
<evidence type="ECO:0000259" key="1">
    <source>
        <dbReference type="Pfam" id="PF01909"/>
    </source>
</evidence>
<dbReference type="KEGG" id="nhy:JQS43_25080"/>
<accession>A0A895YB96</accession>
<dbReference type="InterPro" id="IPR002934">
    <property type="entry name" value="Polymerase_NTP_transf_dom"/>
</dbReference>
<keyword evidence="3" id="KW-1185">Reference proteome</keyword>
<dbReference type="AlphaFoldDB" id="A0A895YB96"/>
<name>A0A895YB96_9ACTN</name>
<organism evidence="2 3">
    <name type="scientific">Natronosporangium hydrolyticum</name>
    <dbReference type="NCBI Taxonomy" id="2811111"/>
    <lineage>
        <taxon>Bacteria</taxon>
        <taxon>Bacillati</taxon>
        <taxon>Actinomycetota</taxon>
        <taxon>Actinomycetes</taxon>
        <taxon>Micromonosporales</taxon>
        <taxon>Micromonosporaceae</taxon>
        <taxon>Natronosporangium</taxon>
    </lineage>
</organism>
<sequence>MTLDPQEGIDAAGYLTTGAALDRVRPPFAAVLSDAVDTLTTELGSWLHGLYLYGSVATGQARPAVSDLDLLVVVTESAALARCRELAALLSQRHREIVSAVGVSAGLLSEVTAPGPAGRADRCFLKHYCVPVSGVDLRPEFPRCRPDRELAREFIGDLDRIVGRLRAQLQAATSESEVAAATAAAARRLWQVAAVLYSAAEGGWSTDRGTGAAFFAERYPEAAAAVSSLLPDHPAATSSAVAISMVDRVAEQLQQDLQRLMDAGPAAPRRPGRGGNRAR</sequence>
<evidence type="ECO:0000313" key="2">
    <source>
        <dbReference type="EMBL" id="QSB14691.1"/>
    </source>
</evidence>
<dbReference type="Gene3D" id="3.30.460.10">
    <property type="entry name" value="Beta Polymerase, domain 2"/>
    <property type="match status" value="1"/>
</dbReference>
<gene>
    <name evidence="2" type="ORF">JQS43_25080</name>
</gene>
<dbReference type="Pfam" id="PF01909">
    <property type="entry name" value="NTP_transf_2"/>
    <property type="match status" value="1"/>
</dbReference>
<protein>
    <submittedName>
        <fullName evidence="2">Nucleotidyltransferase domain-containing protein</fullName>
    </submittedName>
</protein>
<dbReference type="SUPFAM" id="SSF81301">
    <property type="entry name" value="Nucleotidyltransferase"/>
    <property type="match status" value="1"/>
</dbReference>
<dbReference type="RefSeq" id="WP_239676843.1">
    <property type="nucleotide sequence ID" value="NZ_CP070499.1"/>
</dbReference>
<evidence type="ECO:0000313" key="3">
    <source>
        <dbReference type="Proteomes" id="UP000662857"/>
    </source>
</evidence>
<dbReference type="InterPro" id="IPR043519">
    <property type="entry name" value="NT_sf"/>
</dbReference>
<proteinExistence type="predicted"/>
<dbReference type="GO" id="GO:0016779">
    <property type="term" value="F:nucleotidyltransferase activity"/>
    <property type="evidence" value="ECO:0007669"/>
    <property type="project" value="InterPro"/>
</dbReference>
<dbReference type="CDD" id="cd05403">
    <property type="entry name" value="NT_KNTase_like"/>
    <property type="match status" value="1"/>
</dbReference>